<accession>A0A067PTG4</accession>
<organism evidence="1 2">
    <name type="scientific">Jaapia argillacea MUCL 33604</name>
    <dbReference type="NCBI Taxonomy" id="933084"/>
    <lineage>
        <taxon>Eukaryota</taxon>
        <taxon>Fungi</taxon>
        <taxon>Dikarya</taxon>
        <taxon>Basidiomycota</taxon>
        <taxon>Agaricomycotina</taxon>
        <taxon>Agaricomycetes</taxon>
        <taxon>Agaricomycetidae</taxon>
        <taxon>Jaapiales</taxon>
        <taxon>Jaapiaceae</taxon>
        <taxon>Jaapia</taxon>
    </lineage>
</organism>
<dbReference type="Proteomes" id="UP000027265">
    <property type="component" value="Unassembled WGS sequence"/>
</dbReference>
<dbReference type="AlphaFoldDB" id="A0A067PTG4"/>
<reference evidence="2" key="1">
    <citation type="journal article" date="2014" name="Proc. Natl. Acad. Sci. U.S.A.">
        <title>Extensive sampling of basidiomycete genomes demonstrates inadequacy of the white-rot/brown-rot paradigm for wood decay fungi.</title>
        <authorList>
            <person name="Riley R."/>
            <person name="Salamov A.A."/>
            <person name="Brown D.W."/>
            <person name="Nagy L.G."/>
            <person name="Floudas D."/>
            <person name="Held B.W."/>
            <person name="Levasseur A."/>
            <person name="Lombard V."/>
            <person name="Morin E."/>
            <person name="Otillar R."/>
            <person name="Lindquist E.A."/>
            <person name="Sun H."/>
            <person name="LaButti K.M."/>
            <person name="Schmutz J."/>
            <person name="Jabbour D."/>
            <person name="Luo H."/>
            <person name="Baker S.E."/>
            <person name="Pisabarro A.G."/>
            <person name="Walton J.D."/>
            <person name="Blanchette R.A."/>
            <person name="Henrissat B."/>
            <person name="Martin F."/>
            <person name="Cullen D."/>
            <person name="Hibbett D.S."/>
            <person name="Grigoriev I.V."/>
        </authorList>
    </citation>
    <scope>NUCLEOTIDE SEQUENCE [LARGE SCALE GENOMIC DNA]</scope>
    <source>
        <strain evidence="2">MUCL 33604</strain>
    </source>
</reference>
<evidence type="ECO:0000313" key="1">
    <source>
        <dbReference type="EMBL" id="KDQ58009.1"/>
    </source>
</evidence>
<dbReference type="HOGENOM" id="CLU_946853_0_0_1"/>
<name>A0A067PTG4_9AGAM</name>
<evidence type="ECO:0000313" key="2">
    <source>
        <dbReference type="Proteomes" id="UP000027265"/>
    </source>
</evidence>
<proteinExistence type="predicted"/>
<keyword evidence="2" id="KW-1185">Reference proteome</keyword>
<gene>
    <name evidence="1" type="ORF">JAAARDRAFT_47225</name>
</gene>
<dbReference type="InParanoid" id="A0A067PTG4"/>
<protein>
    <submittedName>
        <fullName evidence="1">Uncharacterized protein</fullName>
    </submittedName>
</protein>
<sequence length="294" mass="33296">MCHFLGIFPPAHQGIGCGFVPLPPSIHLHKALACDINPDSLRLGTVGSFNPRREMPIAKKDLAWISVWVFFTSRSRCRSAIHIWYRKTIVVLRGYLMGACDKASLRRLRNAGEFPQPRRRRKVILSGGVLVCEQLYTDLVLIIIPGFPNKETYLTLPAPFPADHCCTIDLYDCFTFFSSLVPLSNCMRHKRCSPPDLYPIQTETPYPAVRMSPLVEKAFLRFAAPSTHAQMEESLRVDNSNLPQAIGLRKWPFALQMLKTGLSSFITASRIVINFIWLQCAGLDPRFHLHFVVT</sequence>
<dbReference type="EMBL" id="KL197718">
    <property type="protein sequence ID" value="KDQ58009.1"/>
    <property type="molecule type" value="Genomic_DNA"/>
</dbReference>